<proteinExistence type="predicted"/>
<evidence type="ECO:0000313" key="1">
    <source>
        <dbReference type="EMBL" id="KAG6016216.1"/>
    </source>
</evidence>
<dbReference type="OrthoDB" id="29596at2759"/>
<protein>
    <submittedName>
        <fullName evidence="1">Uncharacterized protein</fullName>
    </submittedName>
</protein>
<dbReference type="EMBL" id="SRPW01000265">
    <property type="protein sequence ID" value="KAG6016216.1"/>
    <property type="molecule type" value="Genomic_DNA"/>
</dbReference>
<sequence length="377" mass="42837">MEYSQLATEVPHLPAQQHGSQESVAEVLMAIDSGHNNVIGCSMFNISDETLHVAEDIPRAPRQLIDYVERCISLDEQRIQVVASVDFSALSTREKLRTWGFDIASESGLTDIDLWVQRDQIGCVSAILSELRRKSYLMNTTSACERNHRIRSIKATGVRHEMINTLKKVRNAKLCVDLLRKGVDRCSMVENFCGSVWSNIRGFVIHALKLRDQIDAFMNKPTGFLHNAASRIHRQSLTSIGEILQRTVDFDQAEYNTRPTIMVGIDPQLDKMRRDYDALGLFLEKIALSITQRVPEWAARRIKSCIFLPHVGFLIAVELNTDIGMNSFLPIKDNGDIWDEFFVADGAVYYKNNQMRHLDARFGDIYRNIAGMDSPLF</sequence>
<gene>
    <name evidence="1" type="ORF">E4U43_004043</name>
</gene>
<name>A0A9P7T0E4_9HYPO</name>
<accession>A0A9P7T0E4</accession>
<dbReference type="Proteomes" id="UP000748025">
    <property type="component" value="Unassembled WGS sequence"/>
</dbReference>
<reference evidence="1" key="1">
    <citation type="journal article" date="2020" name="bioRxiv">
        <title>Whole genome comparisons of ergot fungi reveals the divergence and evolution of species within the genus Claviceps are the result of varying mechanisms driving genome evolution and host range expansion.</title>
        <authorList>
            <person name="Wyka S.A."/>
            <person name="Mondo S.J."/>
            <person name="Liu M."/>
            <person name="Dettman J."/>
            <person name="Nalam V."/>
            <person name="Broders K.D."/>
        </authorList>
    </citation>
    <scope>NUCLEOTIDE SEQUENCE</scope>
    <source>
        <strain evidence="1">CCC 602</strain>
    </source>
</reference>
<organism evidence="1 2">
    <name type="scientific">Claviceps pusilla</name>
    <dbReference type="NCBI Taxonomy" id="123648"/>
    <lineage>
        <taxon>Eukaryota</taxon>
        <taxon>Fungi</taxon>
        <taxon>Dikarya</taxon>
        <taxon>Ascomycota</taxon>
        <taxon>Pezizomycotina</taxon>
        <taxon>Sordariomycetes</taxon>
        <taxon>Hypocreomycetidae</taxon>
        <taxon>Hypocreales</taxon>
        <taxon>Clavicipitaceae</taxon>
        <taxon>Claviceps</taxon>
    </lineage>
</organism>
<keyword evidence="2" id="KW-1185">Reference proteome</keyword>
<comment type="caution">
    <text evidence="1">The sequence shown here is derived from an EMBL/GenBank/DDBJ whole genome shotgun (WGS) entry which is preliminary data.</text>
</comment>
<dbReference type="AlphaFoldDB" id="A0A9P7T0E4"/>
<evidence type="ECO:0000313" key="2">
    <source>
        <dbReference type="Proteomes" id="UP000748025"/>
    </source>
</evidence>
<dbReference type="SUPFAM" id="SSF48334">
    <property type="entry name" value="DNA repair protein MutS, domain III"/>
    <property type="match status" value="1"/>
</dbReference>
<dbReference type="InterPro" id="IPR036187">
    <property type="entry name" value="DNA_mismatch_repair_MutS_sf"/>
</dbReference>